<dbReference type="EMBL" id="NIXT01001984">
    <property type="protein sequence ID" value="OXE30675.1"/>
    <property type="molecule type" value="Genomic_DNA"/>
</dbReference>
<evidence type="ECO:0000313" key="1">
    <source>
        <dbReference type="EMBL" id="OXE30675.1"/>
    </source>
</evidence>
<reference evidence="1 2" key="1">
    <citation type="journal article" date="2017" name="Appl. Environ. Microbiol.">
        <title>Parallel evolution of two clades of a major Atlantic endemic Vibrio parahaemolyticus pathogen lineage by independent acquisition of related pathogenicity islands.</title>
        <authorList>
            <person name="Xu F."/>
            <person name="Gonzalez-Escalona N."/>
            <person name="Drees K.P."/>
            <person name="Sebra R.P."/>
            <person name="Cooper V.S."/>
            <person name="Jones S.H."/>
            <person name="Whistler C.A."/>
        </authorList>
    </citation>
    <scope>NUCLEOTIDE SEQUENCE [LARGE SCALE GENOMIC DNA]</scope>
    <source>
        <strain evidence="1 2">MAVP-3</strain>
    </source>
</reference>
<sequence>MTNKHAEYTLTLEHLWQFSLQFYGVREVKEACLSLQNNYHGNVNLLLLL</sequence>
<comment type="caution">
    <text evidence="1">The sequence shown here is derived from an EMBL/GenBank/DDBJ whole genome shotgun (WGS) entry which is preliminary data.</text>
</comment>
<dbReference type="NCBIfam" id="TIGR02444">
    <property type="entry name" value="TIGR02444 family protein"/>
    <property type="match status" value="1"/>
</dbReference>
<accession>A0A227J8F6</accession>
<organism evidence="1 2">
    <name type="scientific">Vibrio parahaemolyticus</name>
    <dbReference type="NCBI Taxonomy" id="670"/>
    <lineage>
        <taxon>Bacteria</taxon>
        <taxon>Pseudomonadati</taxon>
        <taxon>Pseudomonadota</taxon>
        <taxon>Gammaproteobacteria</taxon>
        <taxon>Vibrionales</taxon>
        <taxon>Vibrionaceae</taxon>
        <taxon>Vibrio</taxon>
    </lineage>
</organism>
<name>A0A227J8F6_VIBPH</name>
<dbReference type="AlphaFoldDB" id="A0A227J8F6"/>
<dbReference type="Pfam" id="PF09523">
    <property type="entry name" value="DUF2390"/>
    <property type="match status" value="1"/>
</dbReference>
<feature type="non-terminal residue" evidence="1">
    <location>
        <position position="49"/>
    </location>
</feature>
<dbReference type="STRING" id="670.ACZ92_07955"/>
<evidence type="ECO:0000313" key="2">
    <source>
        <dbReference type="Proteomes" id="UP000214596"/>
    </source>
</evidence>
<protein>
    <submittedName>
        <fullName evidence="1">TIGR02444 family protein</fullName>
    </submittedName>
</protein>
<gene>
    <name evidence="1" type="ORF">CA163_22110</name>
</gene>
<dbReference type="Proteomes" id="UP000214596">
    <property type="component" value="Unassembled WGS sequence"/>
</dbReference>
<dbReference type="InterPro" id="IPR012659">
    <property type="entry name" value="CHP02444"/>
</dbReference>
<proteinExistence type="predicted"/>